<name>A0A6A5S0M6_9PLEO</name>
<proteinExistence type="predicted"/>
<feature type="region of interest" description="Disordered" evidence="1">
    <location>
        <begin position="101"/>
        <end position="127"/>
    </location>
</feature>
<gene>
    <name evidence="3" type="ORF">M421DRAFT_1716</name>
</gene>
<accession>A0A6A5S0M6</accession>
<feature type="compositionally biased region" description="Gly residues" evidence="1">
    <location>
        <begin position="115"/>
        <end position="127"/>
    </location>
</feature>
<keyword evidence="2" id="KW-1133">Transmembrane helix</keyword>
<feature type="transmembrane region" description="Helical" evidence="2">
    <location>
        <begin position="6"/>
        <end position="27"/>
    </location>
</feature>
<organism evidence="3 4">
    <name type="scientific">Didymella exigua CBS 183.55</name>
    <dbReference type="NCBI Taxonomy" id="1150837"/>
    <lineage>
        <taxon>Eukaryota</taxon>
        <taxon>Fungi</taxon>
        <taxon>Dikarya</taxon>
        <taxon>Ascomycota</taxon>
        <taxon>Pezizomycotina</taxon>
        <taxon>Dothideomycetes</taxon>
        <taxon>Pleosporomycetidae</taxon>
        <taxon>Pleosporales</taxon>
        <taxon>Pleosporineae</taxon>
        <taxon>Didymellaceae</taxon>
        <taxon>Didymella</taxon>
    </lineage>
</organism>
<evidence type="ECO:0000313" key="4">
    <source>
        <dbReference type="Proteomes" id="UP000800082"/>
    </source>
</evidence>
<dbReference type="AlphaFoldDB" id="A0A6A5S0M6"/>
<keyword evidence="2" id="KW-0812">Transmembrane</keyword>
<evidence type="ECO:0000256" key="1">
    <source>
        <dbReference type="SAM" id="MobiDB-lite"/>
    </source>
</evidence>
<dbReference type="GeneID" id="54345427"/>
<keyword evidence="4" id="KW-1185">Reference proteome</keyword>
<keyword evidence="2" id="KW-0472">Membrane</keyword>
<dbReference type="Proteomes" id="UP000800082">
    <property type="component" value="Unassembled WGS sequence"/>
</dbReference>
<evidence type="ECO:0000256" key="2">
    <source>
        <dbReference type="SAM" id="Phobius"/>
    </source>
</evidence>
<sequence length="127" mass="13696">MASTPLILTLTVLTATILILLLLWVFIRYTKDRRTRAHSRSHSADPHLHLAQHAAYAPDDAESNVHLHCQYQPQGALQAAGGGVELKTVTSGEDGERAEAWLKRGASRDDVRTVGGEGGEGRGGSRC</sequence>
<dbReference type="OrthoDB" id="3788384at2759"/>
<evidence type="ECO:0000313" key="3">
    <source>
        <dbReference type="EMBL" id="KAF1932036.1"/>
    </source>
</evidence>
<protein>
    <submittedName>
        <fullName evidence="3">Uncharacterized protein</fullName>
    </submittedName>
</protein>
<dbReference type="RefSeq" id="XP_033452284.1">
    <property type="nucleotide sequence ID" value="XM_033587780.1"/>
</dbReference>
<feature type="compositionally biased region" description="Basic and acidic residues" evidence="1">
    <location>
        <begin position="101"/>
        <end position="112"/>
    </location>
</feature>
<reference evidence="3" key="1">
    <citation type="journal article" date="2020" name="Stud. Mycol.">
        <title>101 Dothideomycetes genomes: a test case for predicting lifestyles and emergence of pathogens.</title>
        <authorList>
            <person name="Haridas S."/>
            <person name="Albert R."/>
            <person name="Binder M."/>
            <person name="Bloem J."/>
            <person name="Labutti K."/>
            <person name="Salamov A."/>
            <person name="Andreopoulos B."/>
            <person name="Baker S."/>
            <person name="Barry K."/>
            <person name="Bills G."/>
            <person name="Bluhm B."/>
            <person name="Cannon C."/>
            <person name="Castanera R."/>
            <person name="Culley D."/>
            <person name="Daum C."/>
            <person name="Ezra D."/>
            <person name="Gonzalez J."/>
            <person name="Henrissat B."/>
            <person name="Kuo A."/>
            <person name="Liang C."/>
            <person name="Lipzen A."/>
            <person name="Lutzoni F."/>
            <person name="Magnuson J."/>
            <person name="Mondo S."/>
            <person name="Nolan M."/>
            <person name="Ohm R."/>
            <person name="Pangilinan J."/>
            <person name="Park H.-J."/>
            <person name="Ramirez L."/>
            <person name="Alfaro M."/>
            <person name="Sun H."/>
            <person name="Tritt A."/>
            <person name="Yoshinaga Y."/>
            <person name="Zwiers L.-H."/>
            <person name="Turgeon B."/>
            <person name="Goodwin S."/>
            <person name="Spatafora J."/>
            <person name="Crous P."/>
            <person name="Grigoriev I."/>
        </authorList>
    </citation>
    <scope>NUCLEOTIDE SEQUENCE</scope>
    <source>
        <strain evidence="3">CBS 183.55</strain>
    </source>
</reference>
<dbReference type="EMBL" id="ML978959">
    <property type="protein sequence ID" value="KAF1932036.1"/>
    <property type="molecule type" value="Genomic_DNA"/>
</dbReference>